<gene>
    <name evidence="2" type="ORF">B0A73_19285</name>
    <name evidence="1" type="ORF">IW18_01385</name>
</gene>
<organism evidence="1 3">
    <name type="scientific">Flavobacterium hibernum</name>
    <dbReference type="NCBI Taxonomy" id="37752"/>
    <lineage>
        <taxon>Bacteria</taxon>
        <taxon>Pseudomonadati</taxon>
        <taxon>Bacteroidota</taxon>
        <taxon>Flavobacteriia</taxon>
        <taxon>Flavobacteriales</taxon>
        <taxon>Flavobacteriaceae</taxon>
        <taxon>Flavobacterium</taxon>
    </lineage>
</organism>
<dbReference type="OrthoDB" id="711907at2"/>
<evidence type="ECO:0000313" key="3">
    <source>
        <dbReference type="Proteomes" id="UP000032061"/>
    </source>
</evidence>
<reference evidence="1 3" key="1">
    <citation type="submission" date="2015-01" db="EMBL/GenBank/DDBJ databases">
        <title>Genome of Flavobacterium hibernum DSM 12611.</title>
        <authorList>
            <person name="Stropko S.J."/>
            <person name="Pipes S.E."/>
            <person name="Newman J.D."/>
        </authorList>
    </citation>
    <scope>NUCLEOTIDE SEQUENCE [LARGE SCALE GENOMIC DNA]</scope>
    <source>
        <strain evidence="1 3">DSM 12611</strain>
    </source>
</reference>
<dbReference type="EMBL" id="JPRK01000002">
    <property type="protein sequence ID" value="KIO54684.1"/>
    <property type="molecule type" value="Genomic_DNA"/>
</dbReference>
<protein>
    <submittedName>
        <fullName evidence="1">Uncharacterized protein</fullName>
    </submittedName>
</protein>
<sequence length="83" mass="9576">MSKDSQEKMLQKGVYTGIIEKDENNNYFCGAYLLDYKMVQANHVVGDLITIKSVIENPSDISYDKYPKKSKNFHKANQKPEDK</sequence>
<name>A0A0D0EFT9_9FLAO</name>
<proteinExistence type="predicted"/>
<keyword evidence="4" id="KW-1185">Reference proteome</keyword>
<reference evidence="2 4" key="2">
    <citation type="submission" date="2016-11" db="EMBL/GenBank/DDBJ databases">
        <title>Whole genomes of Flavobacteriaceae.</title>
        <authorList>
            <person name="Stine C."/>
            <person name="Li C."/>
            <person name="Tadesse D."/>
        </authorList>
    </citation>
    <scope>NUCLEOTIDE SEQUENCE [LARGE SCALE GENOMIC DNA]</scope>
    <source>
        <strain evidence="2 4">ATCC 51468</strain>
    </source>
</reference>
<accession>A0A0D0EFT9</accession>
<dbReference type="Proteomes" id="UP000198302">
    <property type="component" value="Unassembled WGS sequence"/>
</dbReference>
<evidence type="ECO:0000313" key="1">
    <source>
        <dbReference type="EMBL" id="KIO54684.1"/>
    </source>
</evidence>
<dbReference type="RefSeq" id="WP_041515769.1">
    <property type="nucleotide sequence ID" value="NZ_JPRK01000002.1"/>
</dbReference>
<dbReference type="Proteomes" id="UP000032061">
    <property type="component" value="Unassembled WGS sequence"/>
</dbReference>
<evidence type="ECO:0000313" key="4">
    <source>
        <dbReference type="Proteomes" id="UP000198302"/>
    </source>
</evidence>
<dbReference type="EMBL" id="MUGX01000029">
    <property type="protein sequence ID" value="OXA84754.1"/>
    <property type="molecule type" value="Genomic_DNA"/>
</dbReference>
<dbReference type="AlphaFoldDB" id="A0A0D0EFT9"/>
<comment type="caution">
    <text evidence="1">The sequence shown here is derived from an EMBL/GenBank/DDBJ whole genome shotgun (WGS) entry which is preliminary data.</text>
</comment>
<evidence type="ECO:0000313" key="2">
    <source>
        <dbReference type="EMBL" id="OXA84754.1"/>
    </source>
</evidence>